<keyword evidence="1" id="KW-1185">Reference proteome</keyword>
<reference evidence="2" key="1">
    <citation type="submission" date="2022-11" db="UniProtKB">
        <authorList>
            <consortium name="WormBaseParasite"/>
        </authorList>
    </citation>
    <scope>IDENTIFICATION</scope>
</reference>
<dbReference type="Proteomes" id="UP000887565">
    <property type="component" value="Unplaced"/>
</dbReference>
<name>A0A915ITM2_ROMCU</name>
<dbReference type="AlphaFoldDB" id="A0A915ITM2"/>
<evidence type="ECO:0000313" key="1">
    <source>
        <dbReference type="Proteomes" id="UP000887565"/>
    </source>
</evidence>
<protein>
    <submittedName>
        <fullName evidence="2">Uncharacterized protein</fullName>
    </submittedName>
</protein>
<evidence type="ECO:0000313" key="2">
    <source>
        <dbReference type="WBParaSite" id="nRc.2.0.1.t17544-RA"/>
    </source>
</evidence>
<accession>A0A915ITM2</accession>
<dbReference type="WBParaSite" id="nRc.2.0.1.t17544-RA">
    <property type="protein sequence ID" value="nRc.2.0.1.t17544-RA"/>
    <property type="gene ID" value="nRc.2.0.1.g17544"/>
</dbReference>
<organism evidence="1 2">
    <name type="scientific">Romanomermis culicivorax</name>
    <name type="common">Nematode worm</name>
    <dbReference type="NCBI Taxonomy" id="13658"/>
    <lineage>
        <taxon>Eukaryota</taxon>
        <taxon>Metazoa</taxon>
        <taxon>Ecdysozoa</taxon>
        <taxon>Nematoda</taxon>
        <taxon>Enoplea</taxon>
        <taxon>Dorylaimia</taxon>
        <taxon>Mermithida</taxon>
        <taxon>Mermithoidea</taxon>
        <taxon>Mermithidae</taxon>
        <taxon>Romanomermis</taxon>
    </lineage>
</organism>
<proteinExistence type="predicted"/>
<sequence length="84" mass="9563">MKNFLAVPRKLPEHSYEQIDDAEYEYASGIACNQTNSFKRPWSCAHLIASGTVTATKYKFLSRMIGKITNNIDHIKNLTRKASK</sequence>